<gene>
    <name evidence="3" type="ORF">ACFOYY_11605</name>
</gene>
<sequence length="162" mass="17114">MDESHGSRSILWKLALLTCGPLLTTALSVWAFSQVPADAVVPVHWNAIGEADRYVSRLEALLTLPIVSIVVSLVAWLVDMLGGVQRNVVPGWVLISLMLVTAHGFVLQAALSGRAVLPRVIVGVLGLAVLTLAGRPSVPARWRWAAALLGCAVLVAAFAVPL</sequence>
<proteinExistence type="predicted"/>
<dbReference type="RefSeq" id="WP_386189764.1">
    <property type="nucleotide sequence ID" value="NZ_JBHSBC010000011.1"/>
</dbReference>
<feature type="transmembrane region" description="Helical" evidence="1">
    <location>
        <begin position="142"/>
        <end position="160"/>
    </location>
</feature>
<feature type="transmembrane region" description="Helical" evidence="1">
    <location>
        <begin position="116"/>
        <end position="135"/>
    </location>
</feature>
<protein>
    <submittedName>
        <fullName evidence="3">DUF1648 domain-containing protein</fullName>
    </submittedName>
</protein>
<organism evidence="3 4">
    <name type="scientific">Streptosporangium jomthongense</name>
    <dbReference type="NCBI Taxonomy" id="1193683"/>
    <lineage>
        <taxon>Bacteria</taxon>
        <taxon>Bacillati</taxon>
        <taxon>Actinomycetota</taxon>
        <taxon>Actinomycetes</taxon>
        <taxon>Streptosporangiales</taxon>
        <taxon>Streptosporangiaceae</taxon>
        <taxon>Streptosporangium</taxon>
    </lineage>
</organism>
<accession>A0ABV8EWM3</accession>
<comment type="caution">
    <text evidence="3">The sequence shown here is derived from an EMBL/GenBank/DDBJ whole genome shotgun (WGS) entry which is preliminary data.</text>
</comment>
<feature type="transmembrane region" description="Helical" evidence="1">
    <location>
        <begin position="61"/>
        <end position="78"/>
    </location>
</feature>
<feature type="transmembrane region" description="Helical" evidence="1">
    <location>
        <begin position="90"/>
        <end position="110"/>
    </location>
</feature>
<name>A0ABV8EWM3_9ACTN</name>
<dbReference type="EMBL" id="JBHSBC010000011">
    <property type="protein sequence ID" value="MFC3980772.1"/>
    <property type="molecule type" value="Genomic_DNA"/>
</dbReference>
<keyword evidence="1" id="KW-0472">Membrane</keyword>
<keyword evidence="1" id="KW-0812">Transmembrane</keyword>
<feature type="domain" description="DUF1648" evidence="2">
    <location>
        <begin position="22"/>
        <end position="68"/>
    </location>
</feature>
<evidence type="ECO:0000256" key="1">
    <source>
        <dbReference type="SAM" id="Phobius"/>
    </source>
</evidence>
<dbReference type="Pfam" id="PF07853">
    <property type="entry name" value="DUF1648"/>
    <property type="match status" value="1"/>
</dbReference>
<reference evidence="4" key="1">
    <citation type="journal article" date="2019" name="Int. J. Syst. Evol. Microbiol.">
        <title>The Global Catalogue of Microorganisms (GCM) 10K type strain sequencing project: providing services to taxonomists for standard genome sequencing and annotation.</title>
        <authorList>
            <consortium name="The Broad Institute Genomics Platform"/>
            <consortium name="The Broad Institute Genome Sequencing Center for Infectious Disease"/>
            <person name="Wu L."/>
            <person name="Ma J."/>
        </authorList>
    </citation>
    <scope>NUCLEOTIDE SEQUENCE [LARGE SCALE GENOMIC DNA]</scope>
    <source>
        <strain evidence="4">TBRC 7912</strain>
    </source>
</reference>
<dbReference type="Proteomes" id="UP001595698">
    <property type="component" value="Unassembled WGS sequence"/>
</dbReference>
<keyword evidence="1" id="KW-1133">Transmembrane helix</keyword>
<dbReference type="InterPro" id="IPR012867">
    <property type="entry name" value="DUF1648"/>
</dbReference>
<evidence type="ECO:0000259" key="2">
    <source>
        <dbReference type="Pfam" id="PF07853"/>
    </source>
</evidence>
<keyword evidence="4" id="KW-1185">Reference proteome</keyword>
<evidence type="ECO:0000313" key="3">
    <source>
        <dbReference type="EMBL" id="MFC3980772.1"/>
    </source>
</evidence>
<evidence type="ECO:0000313" key="4">
    <source>
        <dbReference type="Proteomes" id="UP001595698"/>
    </source>
</evidence>